<dbReference type="Proteomes" id="UP001165678">
    <property type="component" value="Unassembled WGS sequence"/>
</dbReference>
<protein>
    <submittedName>
        <fullName evidence="3">Glycosyltransferase family 4 protein</fullName>
    </submittedName>
</protein>
<gene>
    <name evidence="3" type="ORF">OQ287_04290</name>
</gene>
<dbReference type="AlphaFoldDB" id="A0AA41ZK77"/>
<comment type="caution">
    <text evidence="3">The sequence shown here is derived from an EMBL/GenBank/DDBJ whole genome shotgun (WGS) entry which is preliminary data.</text>
</comment>
<dbReference type="SUPFAM" id="SSF53756">
    <property type="entry name" value="UDP-Glycosyltransferase/glycogen phosphorylase"/>
    <property type="match status" value="1"/>
</dbReference>
<feature type="domain" description="Glycosyl transferase family 1" evidence="1">
    <location>
        <begin position="187"/>
        <end position="317"/>
    </location>
</feature>
<dbReference type="Pfam" id="PF13439">
    <property type="entry name" value="Glyco_transf_4"/>
    <property type="match status" value="1"/>
</dbReference>
<evidence type="ECO:0000313" key="3">
    <source>
        <dbReference type="EMBL" id="MCX2523451.1"/>
    </source>
</evidence>
<dbReference type="PANTHER" id="PTHR12526:SF630">
    <property type="entry name" value="GLYCOSYLTRANSFERASE"/>
    <property type="match status" value="1"/>
</dbReference>
<dbReference type="InterPro" id="IPR001296">
    <property type="entry name" value="Glyco_trans_1"/>
</dbReference>
<sequence length="403" mass="44176">MNISHFASFNVAGGIGLLSASLVHALEARGHHNLLVNKGTHIAPAIQQKMQKSVPVMSYKKPGRVRIPGALTHVRTHSLTRALKQHDRPDVLLSWSQLNAVPLIKAHRKLGATTIHYDHGSAWRSNPSAARLDHLRACEAVICVSNATRRMLELRWGVDHVPLIVQHNPLMPGQKVTCEATTDRPARQKHRYRLGMVGRLVPVKGFPIALKALKIIRDRGLDVELHIIGTGMMEAALRQECASLGLEGAVRFHGYCSDINARMAEFDILLCPSFRETFGLVSVEAAAAGCPVIGSRVDGLPETLSEGITGMTLPCTEAPASVTLHANHESIPEQVYDPDTDTLRAPLGVSPKQLADATAELLLDETRRKNMGIAGQALVRERFGFDRYVDNMVSHLHHYGTTR</sequence>
<dbReference type="Pfam" id="PF00534">
    <property type="entry name" value="Glycos_transf_1"/>
    <property type="match status" value="1"/>
</dbReference>
<accession>A0AA41ZK77</accession>
<keyword evidence="4" id="KW-1185">Reference proteome</keyword>
<dbReference type="InterPro" id="IPR028098">
    <property type="entry name" value="Glyco_trans_4-like_N"/>
</dbReference>
<reference evidence="3" key="1">
    <citation type="submission" date="2022-11" db="EMBL/GenBank/DDBJ databases">
        <title>Larsenimonas rhizosphaerae sp. nov., isolated from a tidal mudflat.</title>
        <authorList>
            <person name="Lee S.D."/>
            <person name="Kim I.S."/>
        </authorList>
    </citation>
    <scope>NUCLEOTIDE SEQUENCE</scope>
    <source>
        <strain evidence="3">GH2-1</strain>
    </source>
</reference>
<evidence type="ECO:0000259" key="2">
    <source>
        <dbReference type="Pfam" id="PF13439"/>
    </source>
</evidence>
<evidence type="ECO:0000259" key="1">
    <source>
        <dbReference type="Pfam" id="PF00534"/>
    </source>
</evidence>
<feature type="domain" description="Glycosyltransferase subfamily 4-like N-terminal" evidence="2">
    <location>
        <begin position="13"/>
        <end position="169"/>
    </location>
</feature>
<dbReference type="PANTHER" id="PTHR12526">
    <property type="entry name" value="GLYCOSYLTRANSFERASE"/>
    <property type="match status" value="1"/>
</dbReference>
<evidence type="ECO:0000313" key="4">
    <source>
        <dbReference type="Proteomes" id="UP001165678"/>
    </source>
</evidence>
<dbReference type="GO" id="GO:0016757">
    <property type="term" value="F:glycosyltransferase activity"/>
    <property type="evidence" value="ECO:0007669"/>
    <property type="project" value="UniProtKB-ARBA"/>
</dbReference>
<dbReference type="Gene3D" id="3.40.50.2000">
    <property type="entry name" value="Glycogen Phosphorylase B"/>
    <property type="match status" value="2"/>
</dbReference>
<dbReference type="EMBL" id="JAPIVE010000001">
    <property type="protein sequence ID" value="MCX2523451.1"/>
    <property type="molecule type" value="Genomic_DNA"/>
</dbReference>
<name>A0AA41ZK77_9GAMM</name>
<dbReference type="CDD" id="cd03801">
    <property type="entry name" value="GT4_PimA-like"/>
    <property type="match status" value="1"/>
</dbReference>
<organism evidence="3 4">
    <name type="scientific">Larsenimonas rhizosphaerae</name>
    <dbReference type="NCBI Taxonomy" id="2944682"/>
    <lineage>
        <taxon>Bacteria</taxon>
        <taxon>Pseudomonadati</taxon>
        <taxon>Pseudomonadota</taxon>
        <taxon>Gammaproteobacteria</taxon>
        <taxon>Oceanospirillales</taxon>
        <taxon>Halomonadaceae</taxon>
        <taxon>Larsenimonas</taxon>
    </lineage>
</organism>
<dbReference type="RefSeq" id="WP_265895698.1">
    <property type="nucleotide sequence ID" value="NZ_JAPIVE010000001.1"/>
</dbReference>
<proteinExistence type="predicted"/>